<evidence type="ECO:0000313" key="11">
    <source>
        <dbReference type="Proteomes" id="UP000186698"/>
    </source>
</evidence>
<evidence type="ECO:0000256" key="7">
    <source>
        <dbReference type="RuleBase" id="RU003971"/>
    </source>
</evidence>
<dbReference type="KEGG" id="xla:108698755"/>
<feature type="region of interest" description="Disordered" evidence="8">
    <location>
        <begin position="1"/>
        <end position="25"/>
    </location>
</feature>
<protein>
    <submittedName>
        <fullName evidence="12">Caspase-3 isoform X1</fullName>
    </submittedName>
</protein>
<keyword evidence="2" id="KW-0645">Protease</keyword>
<dbReference type="InterPro" id="IPR029030">
    <property type="entry name" value="Caspase-like_dom_sf"/>
</dbReference>
<evidence type="ECO:0000256" key="5">
    <source>
        <dbReference type="ARBA" id="ARBA00022807"/>
    </source>
</evidence>
<dbReference type="PANTHER" id="PTHR10454">
    <property type="entry name" value="CASPASE"/>
    <property type="match status" value="1"/>
</dbReference>
<dbReference type="InterPro" id="IPR015917">
    <property type="entry name" value="Pept_C14A"/>
</dbReference>
<evidence type="ECO:0000256" key="8">
    <source>
        <dbReference type="SAM" id="MobiDB-lite"/>
    </source>
</evidence>
<dbReference type="InterPro" id="IPR011600">
    <property type="entry name" value="Pept_C14_caspase"/>
</dbReference>
<dbReference type="GO" id="GO:0004197">
    <property type="term" value="F:cysteine-type endopeptidase activity"/>
    <property type="evidence" value="ECO:0000318"/>
    <property type="project" value="GO_Central"/>
</dbReference>
<dbReference type="PROSITE" id="PS01121">
    <property type="entry name" value="CASPASE_HIS"/>
    <property type="match status" value="1"/>
</dbReference>
<proteinExistence type="inferred from homology"/>
<keyword evidence="4" id="KW-0378">Hydrolase</keyword>
<dbReference type="InterPro" id="IPR002138">
    <property type="entry name" value="Pept_C14_p10"/>
</dbReference>
<dbReference type="RefSeq" id="XP_018086006.1">
    <property type="nucleotide sequence ID" value="XM_018230517.2"/>
</dbReference>
<keyword evidence="3" id="KW-0053">Apoptosis</keyword>
<dbReference type="AlphaFoldDB" id="A0A8J0TLQ4"/>
<evidence type="ECO:0000256" key="3">
    <source>
        <dbReference type="ARBA" id="ARBA00022703"/>
    </source>
</evidence>
<evidence type="ECO:0000259" key="10">
    <source>
        <dbReference type="PROSITE" id="PS50208"/>
    </source>
</evidence>
<reference evidence="12" key="1">
    <citation type="submission" date="2025-08" db="UniProtKB">
        <authorList>
            <consortium name="RefSeq"/>
        </authorList>
    </citation>
    <scope>IDENTIFICATION</scope>
    <source>
        <strain evidence="12">J_2021</strain>
        <tissue evidence="12">Erythrocytes</tissue>
    </source>
</reference>
<dbReference type="SUPFAM" id="SSF52129">
    <property type="entry name" value="Caspase-like"/>
    <property type="match status" value="1"/>
</dbReference>
<dbReference type="Proteomes" id="UP000186698">
    <property type="component" value="Chromosome 1L"/>
</dbReference>
<keyword evidence="11" id="KW-1185">Reference proteome</keyword>
<comment type="similarity">
    <text evidence="1 7">Belongs to the peptidase C14A family.</text>
</comment>
<evidence type="ECO:0000256" key="1">
    <source>
        <dbReference type="ARBA" id="ARBA00010134"/>
    </source>
</evidence>
<dbReference type="GO" id="GO:0043525">
    <property type="term" value="P:positive regulation of neuron apoptotic process"/>
    <property type="evidence" value="ECO:0000318"/>
    <property type="project" value="GO_Central"/>
</dbReference>
<dbReference type="GO" id="GO:0006508">
    <property type="term" value="P:proteolysis"/>
    <property type="evidence" value="ECO:0007669"/>
    <property type="project" value="UniProtKB-KW"/>
</dbReference>
<dbReference type="OrthoDB" id="6116485at2759"/>
<dbReference type="PROSITE" id="PS50207">
    <property type="entry name" value="CASPASE_P10"/>
    <property type="match status" value="1"/>
</dbReference>
<dbReference type="GO" id="GO:0006915">
    <property type="term" value="P:apoptotic process"/>
    <property type="evidence" value="ECO:0000318"/>
    <property type="project" value="GO_Central"/>
</dbReference>
<evidence type="ECO:0000256" key="2">
    <source>
        <dbReference type="ARBA" id="ARBA00022670"/>
    </source>
</evidence>
<evidence type="ECO:0000313" key="12">
    <source>
        <dbReference type="RefSeq" id="XP_018086006.1"/>
    </source>
</evidence>
<name>A0A8J0TLQ4_XENLA</name>
<dbReference type="GO" id="GO:0005737">
    <property type="term" value="C:cytoplasm"/>
    <property type="evidence" value="ECO:0000318"/>
    <property type="project" value="GO_Central"/>
</dbReference>
<evidence type="ECO:0000256" key="4">
    <source>
        <dbReference type="ARBA" id="ARBA00022801"/>
    </source>
</evidence>
<dbReference type="Gene3D" id="3.30.70.1470">
    <property type="entry name" value="Caspase-like"/>
    <property type="match status" value="1"/>
</dbReference>
<feature type="domain" description="Caspase family p10" evidence="9">
    <location>
        <begin position="210"/>
        <end position="301"/>
    </location>
</feature>
<dbReference type="FunFam" id="3.40.50.1460:FF:000001">
    <property type="entry name" value="Caspase-3 preproprotein"/>
    <property type="match status" value="1"/>
</dbReference>
<dbReference type="InterPro" id="IPR001309">
    <property type="entry name" value="Pept_C14_p20"/>
</dbReference>
<dbReference type="Pfam" id="PF00656">
    <property type="entry name" value="Peptidase_C14"/>
    <property type="match status" value="1"/>
</dbReference>
<accession>A0A8J0TLQ4</accession>
<dbReference type="InterPro" id="IPR033139">
    <property type="entry name" value="Caspase_cys_AS"/>
</dbReference>
<keyword evidence="6" id="KW-0865">Zymogen</keyword>
<dbReference type="CDD" id="cd00032">
    <property type="entry name" value="CASc"/>
    <property type="match status" value="1"/>
</dbReference>
<keyword evidence="5" id="KW-0788">Thiol protease</keyword>
<dbReference type="InterPro" id="IPR016129">
    <property type="entry name" value="Caspase_his_AS"/>
</dbReference>
<gene>
    <name evidence="12" type="primary">LOC108698755</name>
</gene>
<organism evidence="11 12">
    <name type="scientific">Xenopus laevis</name>
    <name type="common">African clawed frog</name>
    <dbReference type="NCBI Taxonomy" id="8355"/>
    <lineage>
        <taxon>Eukaryota</taxon>
        <taxon>Metazoa</taxon>
        <taxon>Chordata</taxon>
        <taxon>Craniata</taxon>
        <taxon>Vertebrata</taxon>
        <taxon>Euteleostomi</taxon>
        <taxon>Amphibia</taxon>
        <taxon>Batrachia</taxon>
        <taxon>Anura</taxon>
        <taxon>Pipoidea</taxon>
        <taxon>Pipidae</taxon>
        <taxon>Xenopodinae</taxon>
        <taxon>Xenopus</taxon>
        <taxon>Xenopus</taxon>
    </lineage>
</organism>
<dbReference type="InterPro" id="IPR002398">
    <property type="entry name" value="Pept_C14"/>
</dbReference>
<dbReference type="PRINTS" id="PR00376">
    <property type="entry name" value="IL1BCENZYME"/>
</dbReference>
<dbReference type="GeneID" id="108698755"/>
<dbReference type="Gene3D" id="3.40.50.1460">
    <property type="match status" value="1"/>
</dbReference>
<dbReference type="SMART" id="SM00115">
    <property type="entry name" value="CASc"/>
    <property type="match status" value="1"/>
</dbReference>
<evidence type="ECO:0000259" key="9">
    <source>
        <dbReference type="PROSITE" id="PS50207"/>
    </source>
</evidence>
<sequence>MAEADAIGFTSEKPDNRRITGNKGGSQDIISAESLQIRKCVGGCATESRMNSPLGKPDNSMVYNMNYKQKGLCLILCMETFHKDLKEKGVGARNSKNDKEELKSIFKEMGFEVRLEENKTAHDIEKLLTDIAKEDHSGRGCFACVVMSHGDEDFFYASDQEYKIDALAEPFRGEECKSLFGKPKLFFIQACRGTKADSGVVKDAGCATTTAYKIPTECDFLYSYATPLGYFAWKRDGESWFIQSLCKMLKENWQKRDLLQILTRVNNKVAYDYESDSKTMNGKKQMPCFLSLLTKELYFFHKTDQD</sequence>
<evidence type="ECO:0000256" key="6">
    <source>
        <dbReference type="ARBA" id="ARBA00023145"/>
    </source>
</evidence>
<dbReference type="PROSITE" id="PS50208">
    <property type="entry name" value="CASPASE_P20"/>
    <property type="match status" value="1"/>
</dbReference>
<feature type="domain" description="Caspase family p20" evidence="10">
    <location>
        <begin position="69"/>
        <end position="195"/>
    </location>
</feature>
<dbReference type="PROSITE" id="PS01122">
    <property type="entry name" value="CASPASE_CYS"/>
    <property type="match status" value="1"/>
</dbReference>
<dbReference type="PANTHER" id="PTHR10454:SF232">
    <property type="entry name" value="AT03047P-RELATED"/>
    <property type="match status" value="1"/>
</dbReference>